<evidence type="ECO:0000313" key="1">
    <source>
        <dbReference type="EMBL" id="KKS41496.1"/>
    </source>
</evidence>
<name>A0A0G1B562_9BACT</name>
<sequence>MEFLRPPEFINNTAVPFALRACERLGSQPVPGVYDEINQIWKGGDLTACATATVTVSTNGYDGDID</sequence>
<comment type="caution">
    <text evidence="1">The sequence shown here is derived from an EMBL/GenBank/DDBJ whole genome shotgun (WGS) entry which is preliminary data.</text>
</comment>
<proteinExistence type="predicted"/>
<gene>
    <name evidence="1" type="ORF">UV05_C0054G0004</name>
</gene>
<organism evidence="1 2">
    <name type="scientific">candidate division CPR1 bacterium GW2011_GWA2_42_17</name>
    <dbReference type="NCBI Taxonomy" id="1618341"/>
    <lineage>
        <taxon>Bacteria</taxon>
        <taxon>candidate division CPR1</taxon>
    </lineage>
</organism>
<dbReference type="AlphaFoldDB" id="A0A0G1B562"/>
<dbReference type="EMBL" id="LCCZ01000054">
    <property type="protein sequence ID" value="KKS41496.1"/>
    <property type="molecule type" value="Genomic_DNA"/>
</dbReference>
<dbReference type="Proteomes" id="UP000034875">
    <property type="component" value="Unassembled WGS sequence"/>
</dbReference>
<evidence type="ECO:0000313" key="2">
    <source>
        <dbReference type="Proteomes" id="UP000034875"/>
    </source>
</evidence>
<protein>
    <submittedName>
        <fullName evidence="1">Uncharacterized protein</fullName>
    </submittedName>
</protein>
<reference evidence="1 2" key="1">
    <citation type="journal article" date="2015" name="Nature">
        <title>rRNA introns, odd ribosomes, and small enigmatic genomes across a large radiation of phyla.</title>
        <authorList>
            <person name="Brown C.T."/>
            <person name="Hug L.A."/>
            <person name="Thomas B.C."/>
            <person name="Sharon I."/>
            <person name="Castelle C.J."/>
            <person name="Singh A."/>
            <person name="Wilkins M.J."/>
            <person name="Williams K.H."/>
            <person name="Banfield J.F."/>
        </authorList>
    </citation>
    <scope>NUCLEOTIDE SEQUENCE [LARGE SCALE GENOMIC DNA]</scope>
</reference>
<accession>A0A0G1B562</accession>